<name>A0A0F3IRU8_9PROT</name>
<keyword evidence="2" id="KW-1185">Reference proteome</keyword>
<evidence type="ECO:0008006" key="3">
    <source>
        <dbReference type="Google" id="ProtNLM"/>
    </source>
</evidence>
<sequence>MTLLLAEIPVRRPGAAADEILRLASADYNHPSAPGFYRGVIQRDGDSALVPMYTRTAMSGGESFGAAKLAVASLPVMNTGRFDWLIAEGVAIEGRAGARLLLGADAAAPYSSFVPVLTGQVATVEPSRTNLSFTLRDPLAFLDDPLTESDFAGSNIAPEGVEGTEADLKGKRKPVAYGLVKDAPAIAVNIPKHVYQVADRAVSVTAVYDKGNALGVGLNRGSLALLLSTDPEAGKFDWYGGAEGTFFRIGFPATGAVSADLAEGANAAARTVGQVWQRLLTGRCGIAAADVNAADVAALDAAAPGGIGFWAGLDGMTRRDALDAIAESLGAVYWVTAAGQWRIAQFAEPAGEPVLTLRDGGALALGEADIVDLQPAPWPLPAYEMKLSWGRCWSPLDRNSMAATVYEDQPERLAFLSQEWRTATEKDEGVKTLYPTGRSLEFRSLLVEKTAAEAEGTRRFGLVKGRRRAWRVSCVTSPDRVAAVDLMSVIRLYHRRFGLTGKRYRVLDVAGDRASGHLDLMVWG</sequence>
<evidence type="ECO:0000313" key="1">
    <source>
        <dbReference type="EMBL" id="KJV09475.1"/>
    </source>
</evidence>
<dbReference type="RefSeq" id="WP_045775914.1">
    <property type="nucleotide sequence ID" value="NZ_LAJY01000275.1"/>
</dbReference>
<gene>
    <name evidence="1" type="ORF">VZ95_11200</name>
</gene>
<proteinExistence type="predicted"/>
<organism evidence="1 2">
    <name type="scientific">Elstera litoralis</name>
    <dbReference type="NCBI Taxonomy" id="552518"/>
    <lineage>
        <taxon>Bacteria</taxon>
        <taxon>Pseudomonadati</taxon>
        <taxon>Pseudomonadota</taxon>
        <taxon>Alphaproteobacteria</taxon>
        <taxon>Rhodospirillales</taxon>
        <taxon>Rhodospirillaceae</taxon>
        <taxon>Elstera</taxon>
    </lineage>
</organism>
<reference evidence="1 2" key="1">
    <citation type="submission" date="2015-03" db="EMBL/GenBank/DDBJ databases">
        <title>Draft genome sequence of Elstera litoralis.</title>
        <authorList>
            <person name="Rahalkar M.C."/>
            <person name="Dhakephalkar P.K."/>
            <person name="Pore S.D."/>
            <person name="Arora P."/>
            <person name="Kapse N.G."/>
            <person name="Pandit P.S."/>
        </authorList>
    </citation>
    <scope>NUCLEOTIDE SEQUENCE [LARGE SCALE GENOMIC DNA]</scope>
    <source>
        <strain evidence="1 2">Dia-1</strain>
    </source>
</reference>
<dbReference type="EMBL" id="LAJY01000275">
    <property type="protein sequence ID" value="KJV09475.1"/>
    <property type="molecule type" value="Genomic_DNA"/>
</dbReference>
<evidence type="ECO:0000313" key="2">
    <source>
        <dbReference type="Proteomes" id="UP000033774"/>
    </source>
</evidence>
<dbReference type="AlphaFoldDB" id="A0A0F3IRU8"/>
<protein>
    <recommendedName>
        <fullName evidence="3">Tip attachment protein J domain-containing protein</fullName>
    </recommendedName>
</protein>
<comment type="caution">
    <text evidence="1">The sequence shown here is derived from an EMBL/GenBank/DDBJ whole genome shotgun (WGS) entry which is preliminary data.</text>
</comment>
<dbReference type="Proteomes" id="UP000033774">
    <property type="component" value="Unassembled WGS sequence"/>
</dbReference>
<accession>A0A0F3IRU8</accession>
<dbReference type="OrthoDB" id="973813at2"/>